<dbReference type="EMBL" id="RXIC02000020">
    <property type="protein sequence ID" value="KAB1221385.1"/>
    <property type="molecule type" value="Genomic_DNA"/>
</dbReference>
<name>A0A6A1W6T1_9ROSI</name>
<dbReference type="EMBL" id="RXIC02000021">
    <property type="protein sequence ID" value="KAB1220026.1"/>
    <property type="molecule type" value="Genomic_DNA"/>
</dbReference>
<evidence type="ECO:0000313" key="2">
    <source>
        <dbReference type="EMBL" id="KAB1221385.1"/>
    </source>
</evidence>
<evidence type="ECO:0000313" key="3">
    <source>
        <dbReference type="Proteomes" id="UP000516437"/>
    </source>
</evidence>
<proteinExistence type="predicted"/>
<comment type="caution">
    <text evidence="1">The sequence shown here is derived from an EMBL/GenBank/DDBJ whole genome shotgun (WGS) entry which is preliminary data.</text>
</comment>
<protein>
    <submittedName>
        <fullName evidence="1">Uncharacterized protein</fullName>
    </submittedName>
</protein>
<evidence type="ECO:0000313" key="1">
    <source>
        <dbReference type="EMBL" id="KAB1220026.1"/>
    </source>
</evidence>
<sequence length="93" mass="10594">MTPLKCDTDILTITVRILLEGWYTLRIYIEHATSQLVLVLEADVMENVNEEDLVFHDVQEDMSTKDMVQDAEGVHVDDMGVDAEDMVQEPEVV</sequence>
<reference evidence="1 3" key="2">
    <citation type="journal article" date="2019" name="Plant Biotechnol. J.">
        <title>The red bayberry genome and genetic basis of sex determination.</title>
        <authorList>
            <person name="Jia H.M."/>
            <person name="Jia H.J."/>
            <person name="Cai Q.L."/>
            <person name="Wang Y."/>
            <person name="Zhao H.B."/>
            <person name="Yang W.F."/>
            <person name="Wang G.Y."/>
            <person name="Li Y.H."/>
            <person name="Zhan D.L."/>
            <person name="Shen Y.T."/>
            <person name="Niu Q.F."/>
            <person name="Chang L."/>
            <person name="Qiu J."/>
            <person name="Zhao L."/>
            <person name="Xie H.B."/>
            <person name="Fu W.Y."/>
            <person name="Jin J."/>
            <person name="Li X.W."/>
            <person name="Jiao Y."/>
            <person name="Zhou C.C."/>
            <person name="Tu T."/>
            <person name="Chai C.Y."/>
            <person name="Gao J.L."/>
            <person name="Fan L.J."/>
            <person name="van de Weg E."/>
            <person name="Wang J.Y."/>
            <person name="Gao Z.S."/>
        </authorList>
    </citation>
    <scope>NUCLEOTIDE SEQUENCE [LARGE SCALE GENOMIC DNA]</scope>
    <source>
        <tissue evidence="1">Leaves</tissue>
    </source>
</reference>
<accession>A0A6A1W6T1</accession>
<reference evidence="1" key="3">
    <citation type="submission" date="2019-09" db="EMBL/GenBank/DDBJ databases">
        <authorList>
            <person name="Gao Z."/>
        </authorList>
    </citation>
    <scope>NUCLEOTIDE SEQUENCE</scope>
    <source>
        <tissue evidence="1">Leaves</tissue>
    </source>
</reference>
<dbReference type="Proteomes" id="UP000516437">
    <property type="component" value="Chromosome 3"/>
</dbReference>
<reference evidence="1" key="1">
    <citation type="submission" date="2018-07" db="EMBL/GenBank/DDBJ databases">
        <authorList>
            <person name="Gao Z.-S."/>
            <person name="Jia H.-M."/>
            <person name="Jia H.-J."/>
            <person name="Cai Q.-L."/>
            <person name="Wang Y."/>
            <person name="Zhao H.-B."/>
        </authorList>
    </citation>
    <scope>NUCLEOTIDE SEQUENCE</scope>
    <source>
        <tissue evidence="1">Leaves</tissue>
    </source>
</reference>
<dbReference type="Proteomes" id="UP000516437">
    <property type="component" value="Chromosome 2"/>
</dbReference>
<organism evidence="1 3">
    <name type="scientific">Morella rubra</name>
    <name type="common">Chinese bayberry</name>
    <dbReference type="NCBI Taxonomy" id="262757"/>
    <lineage>
        <taxon>Eukaryota</taxon>
        <taxon>Viridiplantae</taxon>
        <taxon>Streptophyta</taxon>
        <taxon>Embryophyta</taxon>
        <taxon>Tracheophyta</taxon>
        <taxon>Spermatophyta</taxon>
        <taxon>Magnoliopsida</taxon>
        <taxon>eudicotyledons</taxon>
        <taxon>Gunneridae</taxon>
        <taxon>Pentapetalae</taxon>
        <taxon>rosids</taxon>
        <taxon>fabids</taxon>
        <taxon>Fagales</taxon>
        <taxon>Myricaceae</taxon>
        <taxon>Morella</taxon>
    </lineage>
</organism>
<gene>
    <name evidence="2" type="ORF">CJ030_MR2G013109</name>
    <name evidence="1" type="ORF">CJ030_MR3G001907</name>
</gene>
<dbReference type="AlphaFoldDB" id="A0A6A1W6T1"/>
<keyword evidence="3" id="KW-1185">Reference proteome</keyword>